<reference evidence="3" key="1">
    <citation type="submission" date="2016-10" db="EMBL/GenBank/DDBJ databases">
        <authorList>
            <person name="Varghese N."/>
            <person name="Submissions S."/>
        </authorList>
    </citation>
    <scope>NUCLEOTIDE SEQUENCE [LARGE SCALE GENOMIC DNA]</scope>
    <source>
        <strain evidence="3">DSM 5918</strain>
    </source>
</reference>
<sequence length="207" mass="22045">MNSLNNGIKGFLTVASFALALLIAPQIAQAHCDTLDGPVVSDARTALADGDVTPVLKWVKADDEPEIRKAFEKTLSVRKLDAGARDLADTYFFETLVRVHRAGEGAPYTGLKAAGAVEPVVAKADLALEQGNGAELAQTIAAHVEKGILERFGHANETKKHANDSVDAGREHVEAYVTYVHYVEGIVKAVHGGAHHGEQAASIDHQH</sequence>
<name>A0A1I3PK98_9BACT</name>
<dbReference type="AlphaFoldDB" id="A0A1I3PK98"/>
<feature type="signal peptide" evidence="1">
    <location>
        <begin position="1"/>
        <end position="30"/>
    </location>
</feature>
<feature type="chain" id="PRO_5011566805" evidence="1">
    <location>
        <begin position="31"/>
        <end position="207"/>
    </location>
</feature>
<keyword evidence="1" id="KW-0732">Signal</keyword>
<evidence type="ECO:0000313" key="3">
    <source>
        <dbReference type="Proteomes" id="UP000198635"/>
    </source>
</evidence>
<dbReference type="STRING" id="52560.SAMN04488082_10233"/>
<dbReference type="RefSeq" id="WP_177192981.1">
    <property type="nucleotide sequence ID" value="NZ_FORX01000002.1"/>
</dbReference>
<evidence type="ECO:0000256" key="1">
    <source>
        <dbReference type="SAM" id="SignalP"/>
    </source>
</evidence>
<accession>A0A1I3PK98</accession>
<proteinExistence type="predicted"/>
<dbReference type="InterPro" id="IPR045613">
    <property type="entry name" value="DUF6448"/>
</dbReference>
<dbReference type="Proteomes" id="UP000198635">
    <property type="component" value="Unassembled WGS sequence"/>
</dbReference>
<protein>
    <submittedName>
        <fullName evidence="2">Uncharacterized protein</fullName>
    </submittedName>
</protein>
<dbReference type="EMBL" id="FORX01000002">
    <property type="protein sequence ID" value="SFJ22104.1"/>
    <property type="molecule type" value="Genomic_DNA"/>
</dbReference>
<gene>
    <name evidence="2" type="ORF">SAMN04488082_10233</name>
</gene>
<organism evidence="2 3">
    <name type="scientific">Desulfomicrobium apsheronum</name>
    <dbReference type="NCBI Taxonomy" id="52560"/>
    <lineage>
        <taxon>Bacteria</taxon>
        <taxon>Pseudomonadati</taxon>
        <taxon>Thermodesulfobacteriota</taxon>
        <taxon>Desulfovibrionia</taxon>
        <taxon>Desulfovibrionales</taxon>
        <taxon>Desulfomicrobiaceae</taxon>
        <taxon>Desulfomicrobium</taxon>
    </lineage>
</organism>
<dbReference type="Pfam" id="PF20046">
    <property type="entry name" value="DUF6448"/>
    <property type="match status" value="1"/>
</dbReference>
<evidence type="ECO:0000313" key="2">
    <source>
        <dbReference type="EMBL" id="SFJ22104.1"/>
    </source>
</evidence>
<keyword evidence="3" id="KW-1185">Reference proteome</keyword>